<evidence type="ECO:0000256" key="3">
    <source>
        <dbReference type="ARBA" id="ARBA00046345"/>
    </source>
</evidence>
<dbReference type="PANTHER" id="PTHR30473:SF2">
    <property type="entry name" value="PIN DOMAIN-CONTAINING PROTEIN"/>
    <property type="match status" value="1"/>
</dbReference>
<dbReference type="InterPro" id="IPR029060">
    <property type="entry name" value="PIN-like_dom_sf"/>
</dbReference>
<dbReference type="InterPro" id="IPR051451">
    <property type="entry name" value="PhoH2-like"/>
</dbReference>
<evidence type="ECO:0000313" key="6">
    <source>
        <dbReference type="Proteomes" id="UP000321595"/>
    </source>
</evidence>
<dbReference type="KEGG" id="bbae:FRD01_20045"/>
<reference evidence="5 6" key="1">
    <citation type="submission" date="2019-08" db="EMBL/GenBank/DDBJ databases">
        <authorList>
            <person name="Liang Q."/>
        </authorList>
    </citation>
    <scope>NUCLEOTIDE SEQUENCE [LARGE SCALE GENOMIC DNA]</scope>
    <source>
        <strain evidence="5 6">V1718</strain>
    </source>
</reference>
<gene>
    <name evidence="5" type="ORF">FRD01_20045</name>
</gene>
<dbReference type="AlphaFoldDB" id="A0A5B8XVP5"/>
<dbReference type="FunFam" id="3.40.50.300:FF:000013">
    <property type="entry name" value="PhoH family ATPase"/>
    <property type="match status" value="1"/>
</dbReference>
<dbReference type="GO" id="GO:0005829">
    <property type="term" value="C:cytosol"/>
    <property type="evidence" value="ECO:0007669"/>
    <property type="project" value="TreeGrafter"/>
</dbReference>
<dbReference type="CDD" id="cd09883">
    <property type="entry name" value="PIN_VapC_PhoHL-ATPase"/>
    <property type="match status" value="1"/>
</dbReference>
<dbReference type="Pfam" id="PF13638">
    <property type="entry name" value="PIN_4"/>
    <property type="match status" value="1"/>
</dbReference>
<feature type="domain" description="PIN" evidence="4">
    <location>
        <begin position="3"/>
        <end position="129"/>
    </location>
</feature>
<sequence length="458" mass="50875">MSKNFVLDTNVLLHDPRAMVRFADNNVIIPIYVIEEVDSFKKQMSELGRNAREVSRLLDDFRDLGNLGEGVPTPGGGILRVGFAGKVLDNAVLHQHVNDNRILGVALHIKENDPDRPCILVTKDTNLRVRADVLGLDAENYEDDKVSITELYPGACEIVVPAEVIDELHDEGALDLDLSKYIPHRTNDGLEANGGVPMDAFYDNEYALVRSESGPQTTLGRIKKNEDGFVLKPLNRRAREDVWGVRPRNKEQAFAFDALLDDDIALVALLGKAGTGKTLMAIAAGLRKVTDEQKFSKLVVSRPIFPMGRDIGYLPGTMEEKLNPWMRPIFDNVEYLMGLTKADKRAGRGADELINMGIIEIEPLTYIRGRSLPNQYFIVDEAQNLTPHEVKTILTRIGEGSKLILTGDPYQIDNPYIDSESNGLTYVIDRFKGQSIFSSVTLFKGERSALAELAANLL</sequence>
<protein>
    <submittedName>
        <fullName evidence="5">PhoH family protein</fullName>
    </submittedName>
</protein>
<dbReference type="SUPFAM" id="SSF88723">
    <property type="entry name" value="PIN domain-like"/>
    <property type="match status" value="1"/>
</dbReference>
<comment type="similarity">
    <text evidence="3">In the N-terminal section; belongs to the PINc/VapC protein family.</text>
</comment>
<name>A0A5B8XVP5_9DELT</name>
<dbReference type="Gene3D" id="3.40.50.300">
    <property type="entry name" value="P-loop containing nucleotide triphosphate hydrolases"/>
    <property type="match status" value="1"/>
</dbReference>
<dbReference type="EMBL" id="CP042467">
    <property type="protein sequence ID" value="QED29484.1"/>
    <property type="molecule type" value="Genomic_DNA"/>
</dbReference>
<dbReference type="RefSeq" id="WP_146962717.1">
    <property type="nucleotide sequence ID" value="NZ_CP042467.1"/>
</dbReference>
<dbReference type="InterPro" id="IPR002716">
    <property type="entry name" value="PIN_dom"/>
</dbReference>
<dbReference type="SMART" id="SM00670">
    <property type="entry name" value="PINc"/>
    <property type="match status" value="1"/>
</dbReference>
<dbReference type="Pfam" id="PF02562">
    <property type="entry name" value="PhoH"/>
    <property type="match status" value="1"/>
</dbReference>
<dbReference type="InterPro" id="IPR003714">
    <property type="entry name" value="PhoH"/>
</dbReference>
<evidence type="ECO:0000256" key="1">
    <source>
        <dbReference type="ARBA" id="ARBA00022741"/>
    </source>
</evidence>
<accession>A0A5B8XVP5</accession>
<dbReference type="SUPFAM" id="SSF52540">
    <property type="entry name" value="P-loop containing nucleoside triphosphate hydrolases"/>
    <property type="match status" value="1"/>
</dbReference>
<keyword evidence="1" id="KW-0547">Nucleotide-binding</keyword>
<keyword evidence="2" id="KW-0067">ATP-binding</keyword>
<proteinExistence type="inferred from homology"/>
<evidence type="ECO:0000313" key="5">
    <source>
        <dbReference type="EMBL" id="QED29484.1"/>
    </source>
</evidence>
<dbReference type="InterPro" id="IPR027417">
    <property type="entry name" value="P-loop_NTPase"/>
</dbReference>
<dbReference type="GO" id="GO:0005524">
    <property type="term" value="F:ATP binding"/>
    <property type="evidence" value="ECO:0007669"/>
    <property type="project" value="UniProtKB-KW"/>
</dbReference>
<dbReference type="Proteomes" id="UP000321595">
    <property type="component" value="Chromosome"/>
</dbReference>
<keyword evidence="6" id="KW-1185">Reference proteome</keyword>
<evidence type="ECO:0000259" key="4">
    <source>
        <dbReference type="SMART" id="SM00670"/>
    </source>
</evidence>
<dbReference type="OrthoDB" id="9766527at2"/>
<evidence type="ECO:0000256" key="2">
    <source>
        <dbReference type="ARBA" id="ARBA00022840"/>
    </source>
</evidence>
<organism evidence="5 6">
    <name type="scientific">Microvenator marinus</name>
    <dbReference type="NCBI Taxonomy" id="2600177"/>
    <lineage>
        <taxon>Bacteria</taxon>
        <taxon>Deltaproteobacteria</taxon>
        <taxon>Bradymonadales</taxon>
        <taxon>Microvenatoraceae</taxon>
        <taxon>Microvenator</taxon>
    </lineage>
</organism>
<dbReference type="PANTHER" id="PTHR30473">
    <property type="entry name" value="PROTEIN PHOH"/>
    <property type="match status" value="1"/>
</dbReference>
<dbReference type="Gene3D" id="3.40.50.1010">
    <property type="entry name" value="5'-nuclease"/>
    <property type="match status" value="1"/>
</dbReference>